<dbReference type="GO" id="GO:0160142">
    <property type="term" value="F:23S rRNA pseudouridine(746) synthase activity"/>
    <property type="evidence" value="ECO:0007669"/>
    <property type="project" value="UniProtKB-EC"/>
</dbReference>
<dbReference type="InterPro" id="IPR050188">
    <property type="entry name" value="RluA_PseudoU_synthase"/>
</dbReference>
<dbReference type="EC" id="5.4.99.28" evidence="2"/>
<protein>
    <submittedName>
        <fullName evidence="2">tRNA pseudouridine32 synthase/23S rRNA pseudouridine746 synthase</fullName>
        <ecNumber evidence="2">5.4.99.28</ecNumber>
        <ecNumber evidence="2">5.4.99.29</ecNumber>
    </submittedName>
</protein>
<name>A0A7W8D238_9GAMM</name>
<dbReference type="AlphaFoldDB" id="A0A7W8D238"/>
<dbReference type="GO" id="GO:0160151">
    <property type="term" value="F:tRNA pseudouridine(32) synthase activity"/>
    <property type="evidence" value="ECO:0007669"/>
    <property type="project" value="UniProtKB-EC"/>
</dbReference>
<dbReference type="PANTHER" id="PTHR21600:SF84">
    <property type="entry name" value="PSEUDOURIDINE SYNTHASE RSUA_RLUA-LIKE DOMAIN-CONTAINING PROTEIN"/>
    <property type="match status" value="1"/>
</dbReference>
<evidence type="ECO:0000259" key="1">
    <source>
        <dbReference type="Pfam" id="PF00849"/>
    </source>
</evidence>
<dbReference type="RefSeq" id="WP_246387446.1">
    <property type="nucleotide sequence ID" value="NZ_JACHHP010000001.1"/>
</dbReference>
<dbReference type="Pfam" id="PF00849">
    <property type="entry name" value="PseudoU_synth_2"/>
    <property type="match status" value="1"/>
</dbReference>
<feature type="domain" description="Pseudouridine synthase RsuA/RluA-like" evidence="1">
    <location>
        <begin position="78"/>
        <end position="224"/>
    </location>
</feature>
<dbReference type="Proteomes" id="UP000521199">
    <property type="component" value="Unassembled WGS sequence"/>
</dbReference>
<keyword evidence="2" id="KW-0413">Isomerase</keyword>
<dbReference type="InterPro" id="IPR020103">
    <property type="entry name" value="PsdUridine_synth_cat_dom_sf"/>
</dbReference>
<keyword evidence="3" id="KW-1185">Reference proteome</keyword>
<organism evidence="2 3">
    <name type="scientific">Chiayiivirga flava</name>
    <dbReference type="NCBI Taxonomy" id="659595"/>
    <lineage>
        <taxon>Bacteria</taxon>
        <taxon>Pseudomonadati</taxon>
        <taxon>Pseudomonadota</taxon>
        <taxon>Gammaproteobacteria</taxon>
        <taxon>Lysobacterales</taxon>
        <taxon>Lysobacteraceae</taxon>
        <taxon>Chiayiivirga</taxon>
    </lineage>
</organism>
<dbReference type="EMBL" id="JACHHP010000001">
    <property type="protein sequence ID" value="MBB5206578.1"/>
    <property type="molecule type" value="Genomic_DNA"/>
</dbReference>
<dbReference type="EC" id="5.4.99.29" evidence="2"/>
<dbReference type="GO" id="GO:0000455">
    <property type="term" value="P:enzyme-directed rRNA pseudouridine synthesis"/>
    <property type="evidence" value="ECO:0007669"/>
    <property type="project" value="TreeGrafter"/>
</dbReference>
<dbReference type="InterPro" id="IPR006224">
    <property type="entry name" value="PsdUridine_synth_RluA-like_CS"/>
</dbReference>
<reference evidence="2 3" key="1">
    <citation type="submission" date="2020-08" db="EMBL/GenBank/DDBJ databases">
        <title>Genomic Encyclopedia of Type Strains, Phase IV (KMG-IV): sequencing the most valuable type-strain genomes for metagenomic binning, comparative biology and taxonomic classification.</title>
        <authorList>
            <person name="Goeker M."/>
        </authorList>
    </citation>
    <scope>NUCLEOTIDE SEQUENCE [LARGE SCALE GENOMIC DNA]</scope>
    <source>
        <strain evidence="2 3">DSM 24163</strain>
    </source>
</reference>
<comment type="caution">
    <text evidence="2">The sequence shown here is derived from an EMBL/GenBank/DDBJ whole genome shotgun (WGS) entry which is preliminary data.</text>
</comment>
<sequence length="285" mass="31865">MPPGPWSSVLECLCARFPAIPRAVWQDRFARGRVLDGDGRPLPVCAPYRVGAQVRYFREVADEADIPVKHAIVFADAHLLVADKPHWLPVTPAGRFARDTLLARLVRETGNRDLVPLHRIDRATAGLVLFSADPATRDAYQALFRDRRMGKRYEALAPALRELAFPLVRRSRIVRGDPFFRMCETGGEPNSQTRIDVLTRGPRLWHYALEPVTGRKHQLRVHMAGLGAPIANDAVYPEPAPRDTPDDFARPLALLAAGLCFDDPLDGRRRDFRSALSLSLSQTPD</sequence>
<dbReference type="PANTHER" id="PTHR21600">
    <property type="entry name" value="MITOCHONDRIAL RNA PSEUDOURIDINE SYNTHASE"/>
    <property type="match status" value="1"/>
</dbReference>
<evidence type="ECO:0000313" key="2">
    <source>
        <dbReference type="EMBL" id="MBB5206578.1"/>
    </source>
</evidence>
<evidence type="ECO:0000313" key="3">
    <source>
        <dbReference type="Proteomes" id="UP000521199"/>
    </source>
</evidence>
<dbReference type="Gene3D" id="3.30.2350.10">
    <property type="entry name" value="Pseudouridine synthase"/>
    <property type="match status" value="1"/>
</dbReference>
<proteinExistence type="predicted"/>
<dbReference type="SUPFAM" id="SSF55120">
    <property type="entry name" value="Pseudouridine synthase"/>
    <property type="match status" value="1"/>
</dbReference>
<dbReference type="PROSITE" id="PS01129">
    <property type="entry name" value="PSI_RLU"/>
    <property type="match status" value="1"/>
</dbReference>
<gene>
    <name evidence="2" type="ORF">HNQ52_000094</name>
</gene>
<accession>A0A7W8D238</accession>
<dbReference type="InterPro" id="IPR006145">
    <property type="entry name" value="PsdUridine_synth_RsuA/RluA"/>
</dbReference>
<dbReference type="GO" id="GO:0003723">
    <property type="term" value="F:RNA binding"/>
    <property type="evidence" value="ECO:0007669"/>
    <property type="project" value="InterPro"/>
</dbReference>